<dbReference type="EMBL" id="CAJNNW010037384">
    <property type="protein sequence ID" value="CAE8741428.1"/>
    <property type="molecule type" value="Genomic_DNA"/>
</dbReference>
<evidence type="ECO:0000256" key="2">
    <source>
        <dbReference type="SAM" id="MobiDB-lite"/>
    </source>
</evidence>
<dbReference type="InterPro" id="IPR004088">
    <property type="entry name" value="KH_dom_type_1"/>
</dbReference>
<dbReference type="InterPro" id="IPR036612">
    <property type="entry name" value="KH_dom_type_1_sf"/>
</dbReference>
<dbReference type="PANTHER" id="PTHR10288">
    <property type="entry name" value="KH DOMAIN CONTAINING RNA BINDING PROTEIN"/>
    <property type="match status" value="1"/>
</dbReference>
<dbReference type="PROSITE" id="PS50084">
    <property type="entry name" value="KH_TYPE_1"/>
    <property type="match status" value="1"/>
</dbReference>
<feature type="non-terminal residue" evidence="4">
    <location>
        <position position="116"/>
    </location>
</feature>
<evidence type="ECO:0000256" key="1">
    <source>
        <dbReference type="PROSITE-ProRule" id="PRU00117"/>
    </source>
</evidence>
<dbReference type="Proteomes" id="UP000626109">
    <property type="component" value="Unassembled WGS sequence"/>
</dbReference>
<comment type="caution">
    <text evidence="4">The sequence shown here is derived from an EMBL/GenBank/DDBJ whole genome shotgun (WGS) entry which is preliminary data.</text>
</comment>
<dbReference type="Pfam" id="PF00013">
    <property type="entry name" value="KH_1"/>
    <property type="match status" value="1"/>
</dbReference>
<feature type="non-terminal residue" evidence="4">
    <location>
        <position position="1"/>
    </location>
</feature>
<dbReference type="SUPFAM" id="SSF54791">
    <property type="entry name" value="Eukaryotic type KH-domain (KH-domain type I)"/>
    <property type="match status" value="1"/>
</dbReference>
<evidence type="ECO:0000259" key="3">
    <source>
        <dbReference type="Pfam" id="PF00013"/>
    </source>
</evidence>
<reference evidence="4" key="1">
    <citation type="submission" date="2021-02" db="EMBL/GenBank/DDBJ databases">
        <authorList>
            <person name="Dougan E. K."/>
            <person name="Rhodes N."/>
            <person name="Thang M."/>
            <person name="Chan C."/>
        </authorList>
    </citation>
    <scope>NUCLEOTIDE SEQUENCE</scope>
</reference>
<organism evidence="4 5">
    <name type="scientific">Polarella glacialis</name>
    <name type="common">Dinoflagellate</name>
    <dbReference type="NCBI Taxonomy" id="89957"/>
    <lineage>
        <taxon>Eukaryota</taxon>
        <taxon>Sar</taxon>
        <taxon>Alveolata</taxon>
        <taxon>Dinophyceae</taxon>
        <taxon>Suessiales</taxon>
        <taxon>Suessiaceae</taxon>
        <taxon>Polarella</taxon>
    </lineage>
</organism>
<proteinExistence type="predicted"/>
<feature type="compositionally biased region" description="Basic and acidic residues" evidence="2">
    <location>
        <begin position="36"/>
        <end position="48"/>
    </location>
</feature>
<accession>A0A813LY30</accession>
<protein>
    <recommendedName>
        <fullName evidence="3">K Homology domain-containing protein</fullName>
    </recommendedName>
</protein>
<feature type="region of interest" description="Disordered" evidence="2">
    <location>
        <begin position="89"/>
        <end position="116"/>
    </location>
</feature>
<name>A0A813LY30_POLGL</name>
<keyword evidence="1" id="KW-0694">RNA-binding</keyword>
<feature type="domain" description="K Homology" evidence="3">
    <location>
        <begin position="58"/>
        <end position="114"/>
    </location>
</feature>
<feature type="region of interest" description="Disordered" evidence="2">
    <location>
        <begin position="31"/>
        <end position="54"/>
    </location>
</feature>
<sequence length="116" mass="12732">TTGRVEIYGSEEAQDRAVQLILAEVSFAKTGSDGTVLKDEPRPAKREDNEAELPPPVKLWVRDRDAGRVIGRGGETVRDVMEKSGADVKVEKSDEMYSGSSERGVKILGTKEQQDK</sequence>
<dbReference type="AlphaFoldDB" id="A0A813LY30"/>
<gene>
    <name evidence="4" type="ORF">PGLA2088_LOCUS50459</name>
</gene>
<evidence type="ECO:0000313" key="4">
    <source>
        <dbReference type="EMBL" id="CAE8741428.1"/>
    </source>
</evidence>
<evidence type="ECO:0000313" key="5">
    <source>
        <dbReference type="Proteomes" id="UP000626109"/>
    </source>
</evidence>
<dbReference type="GO" id="GO:0003723">
    <property type="term" value="F:RNA binding"/>
    <property type="evidence" value="ECO:0007669"/>
    <property type="project" value="UniProtKB-UniRule"/>
</dbReference>
<dbReference type="Gene3D" id="3.30.1370.10">
    <property type="entry name" value="K Homology domain, type 1"/>
    <property type="match status" value="1"/>
</dbReference>